<evidence type="ECO:0000313" key="2">
    <source>
        <dbReference type="EMBL" id="MBB3677092.1"/>
    </source>
</evidence>
<sequence>MSRPDPTPSPDTPAGPPRWLLVMLAAGLSLLVAALLVLLLGVVGVDRINGVVFVVVLVVAALVGGWLVRLLAPRLPAVRRPPRA</sequence>
<gene>
    <name evidence="3" type="ORF">DMO24_23360</name>
    <name evidence="2" type="ORF">FHX36_002827</name>
</gene>
<name>A0A323V291_9ACTN</name>
<accession>A0A323V291</accession>
<organism evidence="3 4">
    <name type="scientific">Modestobacter versicolor</name>
    <dbReference type="NCBI Taxonomy" id="429133"/>
    <lineage>
        <taxon>Bacteria</taxon>
        <taxon>Bacillati</taxon>
        <taxon>Actinomycetota</taxon>
        <taxon>Actinomycetes</taxon>
        <taxon>Geodermatophilales</taxon>
        <taxon>Geodermatophilaceae</taxon>
        <taxon>Modestobacter</taxon>
    </lineage>
</organism>
<dbReference type="Proteomes" id="UP000580718">
    <property type="component" value="Unassembled WGS sequence"/>
</dbReference>
<feature type="transmembrane region" description="Helical" evidence="1">
    <location>
        <begin position="50"/>
        <end position="72"/>
    </location>
</feature>
<evidence type="ECO:0000256" key="1">
    <source>
        <dbReference type="SAM" id="Phobius"/>
    </source>
</evidence>
<dbReference type="EMBL" id="QKNV01000505">
    <property type="protein sequence ID" value="PZA18949.1"/>
    <property type="molecule type" value="Genomic_DNA"/>
</dbReference>
<feature type="transmembrane region" description="Helical" evidence="1">
    <location>
        <begin position="20"/>
        <end position="43"/>
    </location>
</feature>
<dbReference type="RefSeq" id="WP_110554446.1">
    <property type="nucleotide sequence ID" value="NZ_JACIBU010000001.1"/>
</dbReference>
<dbReference type="EMBL" id="JACIBU010000001">
    <property type="protein sequence ID" value="MBB3677092.1"/>
    <property type="molecule type" value="Genomic_DNA"/>
</dbReference>
<evidence type="ECO:0000313" key="5">
    <source>
        <dbReference type="Proteomes" id="UP000580718"/>
    </source>
</evidence>
<reference evidence="3 4" key="1">
    <citation type="submission" date="2018-06" db="EMBL/GenBank/DDBJ databases">
        <title>Draft genome sequence of Modestobacter versicolor CP153-2.</title>
        <authorList>
            <person name="Gundlapally S.R."/>
        </authorList>
    </citation>
    <scope>NUCLEOTIDE SEQUENCE [LARGE SCALE GENOMIC DNA]</scope>
    <source>
        <strain evidence="3 4">CP153-2</strain>
    </source>
</reference>
<reference evidence="2 5" key="2">
    <citation type="submission" date="2020-08" db="EMBL/GenBank/DDBJ databases">
        <title>Sequencing the genomes of 1000 actinobacteria strains.</title>
        <authorList>
            <person name="Klenk H.-P."/>
        </authorList>
    </citation>
    <scope>NUCLEOTIDE SEQUENCE [LARGE SCALE GENOMIC DNA]</scope>
    <source>
        <strain evidence="2 5">DSM 16678</strain>
    </source>
</reference>
<keyword evidence="1" id="KW-0472">Membrane</keyword>
<proteinExistence type="predicted"/>
<evidence type="ECO:0000313" key="3">
    <source>
        <dbReference type="EMBL" id="PZA18949.1"/>
    </source>
</evidence>
<protein>
    <submittedName>
        <fullName evidence="3">Uncharacterized protein</fullName>
    </submittedName>
</protein>
<keyword evidence="4" id="KW-1185">Reference proteome</keyword>
<comment type="caution">
    <text evidence="3">The sequence shown here is derived from an EMBL/GenBank/DDBJ whole genome shotgun (WGS) entry which is preliminary data.</text>
</comment>
<evidence type="ECO:0000313" key="4">
    <source>
        <dbReference type="Proteomes" id="UP000247602"/>
    </source>
</evidence>
<dbReference type="AlphaFoldDB" id="A0A323V291"/>
<dbReference type="Proteomes" id="UP000247602">
    <property type="component" value="Unassembled WGS sequence"/>
</dbReference>
<keyword evidence="1" id="KW-1133">Transmembrane helix</keyword>
<keyword evidence="1" id="KW-0812">Transmembrane</keyword>